<sequence>MFCNNRNKHIKEVSTLTQQLDNRINPENLVFMSSELNSPATCDYGCISLQNTPKQNNTVPLGVDKNGVEALEDDGNNEAESESELDILYLPRRFVRRNEPPY</sequence>
<gene>
    <name evidence="1" type="ORF">H4R20_000406</name>
</gene>
<reference evidence="1" key="1">
    <citation type="submission" date="2022-07" db="EMBL/GenBank/DDBJ databases">
        <title>Phylogenomic reconstructions and comparative analyses of Kickxellomycotina fungi.</title>
        <authorList>
            <person name="Reynolds N.K."/>
            <person name="Stajich J.E."/>
            <person name="Barry K."/>
            <person name="Grigoriev I.V."/>
            <person name="Crous P."/>
            <person name="Smith M.E."/>
        </authorList>
    </citation>
    <scope>NUCLEOTIDE SEQUENCE</scope>
    <source>
        <strain evidence="1">NRRL 1565</strain>
    </source>
</reference>
<dbReference type="AlphaFoldDB" id="A0A9W8I146"/>
<comment type="caution">
    <text evidence="1">The sequence shown here is derived from an EMBL/GenBank/DDBJ whole genome shotgun (WGS) entry which is preliminary data.</text>
</comment>
<name>A0A9W8I146_9FUNG</name>
<protein>
    <submittedName>
        <fullName evidence="1">Uncharacterized protein</fullName>
    </submittedName>
</protein>
<proteinExistence type="predicted"/>
<dbReference type="EMBL" id="JANBUO010000012">
    <property type="protein sequence ID" value="KAJ2809042.1"/>
    <property type="molecule type" value="Genomic_DNA"/>
</dbReference>
<accession>A0A9W8I146</accession>
<keyword evidence="2" id="KW-1185">Reference proteome</keyword>
<dbReference type="Proteomes" id="UP001140094">
    <property type="component" value="Unassembled WGS sequence"/>
</dbReference>
<organism evidence="1 2">
    <name type="scientific">Coemansia guatemalensis</name>
    <dbReference type="NCBI Taxonomy" id="2761395"/>
    <lineage>
        <taxon>Eukaryota</taxon>
        <taxon>Fungi</taxon>
        <taxon>Fungi incertae sedis</taxon>
        <taxon>Zoopagomycota</taxon>
        <taxon>Kickxellomycotina</taxon>
        <taxon>Kickxellomycetes</taxon>
        <taxon>Kickxellales</taxon>
        <taxon>Kickxellaceae</taxon>
        <taxon>Coemansia</taxon>
    </lineage>
</organism>
<evidence type="ECO:0000313" key="1">
    <source>
        <dbReference type="EMBL" id="KAJ2809042.1"/>
    </source>
</evidence>
<evidence type="ECO:0000313" key="2">
    <source>
        <dbReference type="Proteomes" id="UP001140094"/>
    </source>
</evidence>